<evidence type="ECO:0000313" key="2">
    <source>
        <dbReference type="Proteomes" id="UP000748752"/>
    </source>
</evidence>
<reference evidence="1 2" key="1">
    <citation type="journal article" date="2020" name="Microorganisms">
        <title>Osmotic Adaptation and Compatible Solute Biosynthesis of Phototrophic Bacteria as Revealed from Genome Analyses.</title>
        <authorList>
            <person name="Imhoff J.F."/>
            <person name="Rahn T."/>
            <person name="Kunzel S."/>
            <person name="Keller A."/>
            <person name="Neulinger S.C."/>
        </authorList>
    </citation>
    <scope>NUCLEOTIDE SEQUENCE [LARGE SCALE GENOMIC DNA]</scope>
    <source>
        <strain evidence="1 2">DSM 6210</strain>
    </source>
</reference>
<proteinExistence type="predicted"/>
<dbReference type="EMBL" id="NRRV01000021">
    <property type="protein sequence ID" value="MBK1631104.1"/>
    <property type="molecule type" value="Genomic_DNA"/>
</dbReference>
<gene>
    <name evidence="1" type="ORF">CKO31_10190</name>
</gene>
<sequence length="105" mass="11589">MTDHQPPDRVCETLTEQTAQDLTAAFIHYRLPRMLRLLEQVGDADPLNADDNAFLTETLASLSNAVGALGRDRDIETMHRCALALYDDIATVAHRADTPRSVAGR</sequence>
<name>A0ABS1CHY9_9GAMM</name>
<organism evidence="1 2">
    <name type="scientific">Thiohalocapsa halophila</name>
    <dbReference type="NCBI Taxonomy" id="69359"/>
    <lineage>
        <taxon>Bacteria</taxon>
        <taxon>Pseudomonadati</taxon>
        <taxon>Pseudomonadota</taxon>
        <taxon>Gammaproteobacteria</taxon>
        <taxon>Chromatiales</taxon>
        <taxon>Chromatiaceae</taxon>
        <taxon>Thiohalocapsa</taxon>
    </lineage>
</organism>
<accession>A0ABS1CHY9</accession>
<evidence type="ECO:0000313" key="1">
    <source>
        <dbReference type="EMBL" id="MBK1631104.1"/>
    </source>
</evidence>
<dbReference type="Proteomes" id="UP000748752">
    <property type="component" value="Unassembled WGS sequence"/>
</dbReference>
<keyword evidence="2" id="KW-1185">Reference proteome</keyword>
<protein>
    <submittedName>
        <fullName evidence="1">Uncharacterized protein</fullName>
    </submittedName>
</protein>
<comment type="caution">
    <text evidence="1">The sequence shown here is derived from an EMBL/GenBank/DDBJ whole genome shotgun (WGS) entry which is preliminary data.</text>
</comment>